<dbReference type="PANTHER" id="PTHR48050">
    <property type="entry name" value="STEROL 3-BETA-GLUCOSYLTRANSFERASE"/>
    <property type="match status" value="1"/>
</dbReference>
<evidence type="ECO:0000313" key="3">
    <source>
        <dbReference type="EMBL" id="TVY38011.1"/>
    </source>
</evidence>
<reference evidence="3 4" key="1">
    <citation type="submission" date="2018-05" db="EMBL/GenBank/DDBJ databases">
        <title>Genome sequencing and assembly of the regulated plant pathogen Lachnellula willkommii and related sister species for the development of diagnostic species identification markers.</title>
        <authorList>
            <person name="Giroux E."/>
            <person name="Bilodeau G."/>
        </authorList>
    </citation>
    <scope>NUCLEOTIDE SEQUENCE [LARGE SCALE GENOMIC DNA]</scope>
    <source>
        <strain evidence="3 4">CBS 197.66</strain>
    </source>
</reference>
<accession>A0A8H8RN23</accession>
<dbReference type="AlphaFoldDB" id="A0A8H8RN23"/>
<dbReference type="FunFam" id="3.40.50.2000:FF:000072">
    <property type="entry name" value="Glycosyl transferase"/>
    <property type="match status" value="1"/>
</dbReference>
<dbReference type="CDD" id="cd03784">
    <property type="entry name" value="GT1_Gtf-like"/>
    <property type="match status" value="1"/>
</dbReference>
<dbReference type="InterPro" id="IPR010610">
    <property type="entry name" value="EryCIII-like_C"/>
</dbReference>
<keyword evidence="4" id="KW-1185">Reference proteome</keyword>
<dbReference type="EMBL" id="QGMJ01000311">
    <property type="protein sequence ID" value="TVY38011.1"/>
    <property type="molecule type" value="Genomic_DNA"/>
</dbReference>
<dbReference type="PANTHER" id="PTHR48050:SF13">
    <property type="entry name" value="STEROL 3-BETA-GLUCOSYLTRANSFERASE UGT80A2"/>
    <property type="match status" value="1"/>
</dbReference>
<dbReference type="GO" id="GO:0016758">
    <property type="term" value="F:hexosyltransferase activity"/>
    <property type="evidence" value="ECO:0007669"/>
    <property type="project" value="UniProtKB-ARBA"/>
</dbReference>
<comment type="caution">
    <text evidence="3">The sequence shown here is derived from an EMBL/GenBank/DDBJ whole genome shotgun (WGS) entry which is preliminary data.</text>
</comment>
<dbReference type="Pfam" id="PF06722">
    <property type="entry name" value="EryCIII-like_C"/>
    <property type="match status" value="1"/>
</dbReference>
<evidence type="ECO:0000313" key="4">
    <source>
        <dbReference type="Proteomes" id="UP000462212"/>
    </source>
</evidence>
<name>A0A8H8RN23_9HELO</name>
<organism evidence="3 4">
    <name type="scientific">Lachnellula subtilissima</name>
    <dbReference type="NCBI Taxonomy" id="602034"/>
    <lineage>
        <taxon>Eukaryota</taxon>
        <taxon>Fungi</taxon>
        <taxon>Dikarya</taxon>
        <taxon>Ascomycota</taxon>
        <taxon>Pezizomycotina</taxon>
        <taxon>Leotiomycetes</taxon>
        <taxon>Helotiales</taxon>
        <taxon>Lachnaceae</taxon>
        <taxon>Lachnellula</taxon>
    </lineage>
</organism>
<sequence>MEKPLILMGATPIYGHTMPLRAIARGLIERGFDITFVTGSHFREPIEAIGARFHPYSGYSDISEATVNTRFPGRVALAGEELGAYDNEHIFVRAMPSQYESIQLALKDLKEREPGRKVILMVENGCLGIIPSILGAPGIKPDAHITIGVLPLQLSSIDTAPFGTCIPPDSSPSGRERNARINQKNRNDSQDLHTIFLSLLASTGAKTTDHLYTDAAVVLPDRYIQMCIPEIEYSRSDLPSTVRFAGGLPHGSRDPAQSFPDFWHELIANEAVKRSGKGNGKGKKVVAVSQGTFSNSPTQLLLPTINALAKHDDLLVVAALGARNATLPPSVSVPGNVRVADFIPFDELLPYCDVFVTNGGYGAIQHAITNGVPMVVAGNTEEKPENACRVAWAGIGVNLKTGTPSEEALEDAVVKILGDGSFKQKIEGMKRKMEESDALGTIAEAVLELGGGNNQ</sequence>
<feature type="domain" description="Erythromycin biosynthesis protein CIII-like C-terminal" evidence="2">
    <location>
        <begin position="308"/>
        <end position="434"/>
    </location>
</feature>
<dbReference type="InterPro" id="IPR050426">
    <property type="entry name" value="Glycosyltransferase_28"/>
</dbReference>
<evidence type="ECO:0000256" key="1">
    <source>
        <dbReference type="ARBA" id="ARBA00022679"/>
    </source>
</evidence>
<dbReference type="Proteomes" id="UP000462212">
    <property type="component" value="Unassembled WGS sequence"/>
</dbReference>
<dbReference type="OrthoDB" id="5835829at2759"/>
<dbReference type="GO" id="GO:0008194">
    <property type="term" value="F:UDP-glycosyltransferase activity"/>
    <property type="evidence" value="ECO:0007669"/>
    <property type="project" value="InterPro"/>
</dbReference>
<evidence type="ECO:0000259" key="2">
    <source>
        <dbReference type="Pfam" id="PF06722"/>
    </source>
</evidence>
<dbReference type="Gene3D" id="3.40.50.2000">
    <property type="entry name" value="Glycogen Phosphorylase B"/>
    <property type="match status" value="2"/>
</dbReference>
<dbReference type="SUPFAM" id="SSF53756">
    <property type="entry name" value="UDP-Glycosyltransferase/glycogen phosphorylase"/>
    <property type="match status" value="1"/>
</dbReference>
<proteinExistence type="predicted"/>
<gene>
    <name evidence="3" type="primary">ugtA1_0</name>
    <name evidence="3" type="ORF">LSUB1_G005108</name>
</gene>
<keyword evidence="1 3" id="KW-0808">Transferase</keyword>
<protein>
    <submittedName>
        <fullName evidence="3">UDP-glucosyltransferase</fullName>
    </submittedName>
</protein>
<dbReference type="InterPro" id="IPR002213">
    <property type="entry name" value="UDP_glucos_trans"/>
</dbReference>